<evidence type="ECO:0000313" key="2">
    <source>
        <dbReference type="EMBL" id="KAJ7361125.1"/>
    </source>
</evidence>
<comment type="caution">
    <text evidence="2">The sequence shown here is derived from an EMBL/GenBank/DDBJ whole genome shotgun (WGS) entry which is preliminary data.</text>
</comment>
<proteinExistence type="predicted"/>
<name>A0AAD7AK43_9AGAR</name>
<reference evidence="2" key="1">
    <citation type="submission" date="2023-03" db="EMBL/GenBank/DDBJ databases">
        <title>Massive genome expansion in bonnet fungi (Mycena s.s.) driven by repeated elements and novel gene families across ecological guilds.</title>
        <authorList>
            <consortium name="Lawrence Berkeley National Laboratory"/>
            <person name="Harder C.B."/>
            <person name="Miyauchi S."/>
            <person name="Viragh M."/>
            <person name="Kuo A."/>
            <person name="Thoen E."/>
            <person name="Andreopoulos B."/>
            <person name="Lu D."/>
            <person name="Skrede I."/>
            <person name="Drula E."/>
            <person name="Henrissat B."/>
            <person name="Morin E."/>
            <person name="Kohler A."/>
            <person name="Barry K."/>
            <person name="LaButti K."/>
            <person name="Morin E."/>
            <person name="Salamov A."/>
            <person name="Lipzen A."/>
            <person name="Mereny Z."/>
            <person name="Hegedus B."/>
            <person name="Baldrian P."/>
            <person name="Stursova M."/>
            <person name="Weitz H."/>
            <person name="Taylor A."/>
            <person name="Grigoriev I.V."/>
            <person name="Nagy L.G."/>
            <person name="Martin F."/>
            <person name="Kauserud H."/>
        </authorList>
    </citation>
    <scope>NUCLEOTIDE SEQUENCE</scope>
    <source>
        <strain evidence="2">CBHHK002</strain>
    </source>
</reference>
<organism evidence="2 3">
    <name type="scientific">Mycena albidolilacea</name>
    <dbReference type="NCBI Taxonomy" id="1033008"/>
    <lineage>
        <taxon>Eukaryota</taxon>
        <taxon>Fungi</taxon>
        <taxon>Dikarya</taxon>
        <taxon>Basidiomycota</taxon>
        <taxon>Agaricomycotina</taxon>
        <taxon>Agaricomycetes</taxon>
        <taxon>Agaricomycetidae</taxon>
        <taxon>Agaricales</taxon>
        <taxon>Marasmiineae</taxon>
        <taxon>Mycenaceae</taxon>
        <taxon>Mycena</taxon>
    </lineage>
</organism>
<evidence type="ECO:0000256" key="1">
    <source>
        <dbReference type="SAM" id="MobiDB-lite"/>
    </source>
</evidence>
<feature type="region of interest" description="Disordered" evidence="1">
    <location>
        <begin position="55"/>
        <end position="142"/>
    </location>
</feature>
<feature type="region of interest" description="Disordered" evidence="1">
    <location>
        <begin position="247"/>
        <end position="320"/>
    </location>
</feature>
<feature type="compositionally biased region" description="Low complexity" evidence="1">
    <location>
        <begin position="68"/>
        <end position="97"/>
    </location>
</feature>
<evidence type="ECO:0000313" key="3">
    <source>
        <dbReference type="Proteomes" id="UP001218218"/>
    </source>
</evidence>
<sequence>MDARFRGMFLASAGFLFASIGFTLSVLSTFLRLFVPSRPTHGAEVASIIRRRTLRRSIHSKHRRSHVPTPNSSNSPSTSLESGSSTPSRHSTPTTGRGNTHNRMVSEPVVDERPDFRNTAVRRHRRSGSAPPSPAPWATSHSDGIDAAAARTSVDDSALGTFPHQLSFDAASSLENDHALKSTGLSFLHRRKVRKASSTSGGMFTAEPLPLGEKKKSQLFAPLLHRRQSQMHDVDPTQRLSQISFSGSIDQHDDNTVEGRPSQDSARVLPKRSQTLRTQPYEAPYFFPTPGSVAAETHLPPRRKPVRSKTLAPDELGVLQ</sequence>
<accession>A0AAD7AK43</accession>
<protein>
    <submittedName>
        <fullName evidence="2">Uncharacterized protein</fullName>
    </submittedName>
</protein>
<gene>
    <name evidence="2" type="ORF">DFH08DRAFT_843192</name>
</gene>
<keyword evidence="3" id="KW-1185">Reference proteome</keyword>
<dbReference type="EMBL" id="JARIHO010000005">
    <property type="protein sequence ID" value="KAJ7361125.1"/>
    <property type="molecule type" value="Genomic_DNA"/>
</dbReference>
<dbReference type="AlphaFoldDB" id="A0AAD7AK43"/>
<dbReference type="Proteomes" id="UP001218218">
    <property type="component" value="Unassembled WGS sequence"/>
</dbReference>
<feature type="compositionally biased region" description="Basic residues" evidence="1">
    <location>
        <begin position="55"/>
        <end position="66"/>
    </location>
</feature>